<dbReference type="PATRIC" id="fig|267850.7.peg.2062"/>
<evidence type="ECO:0000259" key="7">
    <source>
        <dbReference type="SMART" id="SM00079"/>
    </source>
</evidence>
<dbReference type="EMBL" id="JMSZ01000032">
    <property type="protein sequence ID" value="KDE38965.1"/>
    <property type="molecule type" value="Genomic_DNA"/>
</dbReference>
<comment type="caution">
    <text evidence="8">The sequence shown here is derived from an EMBL/GenBank/DDBJ whole genome shotgun (WGS) entry which is preliminary data.</text>
</comment>
<dbReference type="Pfam" id="PF00497">
    <property type="entry name" value="SBP_bac_3"/>
    <property type="match status" value="1"/>
</dbReference>
<dbReference type="SMART" id="SM00062">
    <property type="entry name" value="PBPb"/>
    <property type="match status" value="1"/>
</dbReference>
<dbReference type="PROSITE" id="PS01039">
    <property type="entry name" value="SBP_BACTERIAL_3"/>
    <property type="match status" value="1"/>
</dbReference>
<protein>
    <submittedName>
        <fullName evidence="8">Lysine-arginine-ornithine-binding periplasmic protein</fullName>
    </submittedName>
</protein>
<name>A0A063Y1G5_9GAMM</name>
<dbReference type="InterPro" id="IPR001638">
    <property type="entry name" value="Solute-binding_3/MltF_N"/>
</dbReference>
<evidence type="ECO:0000256" key="3">
    <source>
        <dbReference type="ARBA" id="ARBA00022729"/>
    </source>
</evidence>
<dbReference type="PANTHER" id="PTHR35936:SF19">
    <property type="entry name" value="AMINO-ACID-BINDING PROTEIN YXEM-RELATED"/>
    <property type="match status" value="1"/>
</dbReference>
<dbReference type="AlphaFoldDB" id="A0A063Y1G5"/>
<feature type="chain" id="PRO_5001620119" evidence="5">
    <location>
        <begin position="32"/>
        <end position="267"/>
    </location>
</feature>
<proteinExistence type="inferred from homology"/>
<dbReference type="GO" id="GO:0015276">
    <property type="term" value="F:ligand-gated monoatomic ion channel activity"/>
    <property type="evidence" value="ECO:0007669"/>
    <property type="project" value="InterPro"/>
</dbReference>
<keyword evidence="9" id="KW-1185">Reference proteome</keyword>
<comment type="similarity">
    <text evidence="2 4">Belongs to the bacterial solute-binding protein 3 family.</text>
</comment>
<feature type="domain" description="Solute-binding protein family 3/N-terminal" evidence="6">
    <location>
        <begin position="41"/>
        <end position="263"/>
    </location>
</feature>
<dbReference type="PANTHER" id="PTHR35936">
    <property type="entry name" value="MEMBRANE-BOUND LYTIC MUREIN TRANSGLYCOSYLASE F"/>
    <property type="match status" value="1"/>
</dbReference>
<comment type="subcellular location">
    <subcellularLocation>
        <location evidence="1">Cell envelope</location>
    </subcellularLocation>
</comment>
<gene>
    <name evidence="8" type="ORF">ADINL_2094</name>
</gene>
<evidence type="ECO:0000256" key="5">
    <source>
        <dbReference type="SAM" id="SignalP"/>
    </source>
</evidence>
<evidence type="ECO:0000256" key="2">
    <source>
        <dbReference type="ARBA" id="ARBA00010333"/>
    </source>
</evidence>
<dbReference type="SMART" id="SM00079">
    <property type="entry name" value="PBPe"/>
    <property type="match status" value="1"/>
</dbReference>
<evidence type="ECO:0000313" key="9">
    <source>
        <dbReference type="Proteomes" id="UP000027318"/>
    </source>
</evidence>
<dbReference type="RefSeq" id="WP_051632719.1">
    <property type="nucleotide sequence ID" value="NZ_JMSZ01000032.1"/>
</dbReference>
<dbReference type="GO" id="GO:0016020">
    <property type="term" value="C:membrane"/>
    <property type="evidence" value="ECO:0007669"/>
    <property type="project" value="InterPro"/>
</dbReference>
<sequence>MKMIKQHLGKSLLAAALVLGSTAFLSTHASARDLPEIRNDVFKVANSGAYPPFSFVDTSGNVVGFDVDIAKALAERMGVDVDIQTSPWSGIVAALAGGRFDACICSMSVTEERQRAVDFTDSYYSSGLSVWVRSDNDDVNSLDDLQGKRVGSTIGETGNQWAVENGQGKWRNQTFQGLPDMLTGLTTGRVDAIIADDVPVYVALAESDLAIKMVDVGELPRWPAAISIQKNKPELLAALNTALEEIKADGTYQSIVDKWIGEGADID</sequence>
<evidence type="ECO:0000256" key="4">
    <source>
        <dbReference type="RuleBase" id="RU003744"/>
    </source>
</evidence>
<accession>A0A063Y1G5</accession>
<reference evidence="8 9" key="1">
    <citation type="journal article" date="2005" name="Int. J. Syst. Evol. Microbiol.">
        <title>Nitrincola lacisaponensis gen. nov., sp. nov., a novel alkaliphilic bacterium isolated from an alkaline, saline lake.</title>
        <authorList>
            <person name="Dimitriu P.A."/>
            <person name="Shukla S.K."/>
            <person name="Conradt J."/>
            <person name="Marquez M.C."/>
            <person name="Ventosa A."/>
            <person name="Maglia A."/>
            <person name="Peyton B.M."/>
            <person name="Pinkart H.C."/>
            <person name="Mormile M.R."/>
        </authorList>
    </citation>
    <scope>NUCLEOTIDE SEQUENCE [LARGE SCALE GENOMIC DNA]</scope>
    <source>
        <strain evidence="8 9">4CA</strain>
    </source>
</reference>
<dbReference type="InterPro" id="IPR018313">
    <property type="entry name" value="SBP_3_CS"/>
</dbReference>
<dbReference type="InterPro" id="IPR001320">
    <property type="entry name" value="Iontro_rcpt_C"/>
</dbReference>
<evidence type="ECO:0000256" key="1">
    <source>
        <dbReference type="ARBA" id="ARBA00004196"/>
    </source>
</evidence>
<dbReference type="Gene3D" id="3.40.190.10">
    <property type="entry name" value="Periplasmic binding protein-like II"/>
    <property type="match status" value="2"/>
</dbReference>
<dbReference type="STRING" id="267850.ADINL_2094"/>
<dbReference type="Proteomes" id="UP000027318">
    <property type="component" value="Unassembled WGS sequence"/>
</dbReference>
<organism evidence="8 9">
    <name type="scientific">Nitrincola lacisaponensis</name>
    <dbReference type="NCBI Taxonomy" id="267850"/>
    <lineage>
        <taxon>Bacteria</taxon>
        <taxon>Pseudomonadati</taxon>
        <taxon>Pseudomonadota</taxon>
        <taxon>Gammaproteobacteria</taxon>
        <taxon>Oceanospirillales</taxon>
        <taxon>Oceanospirillaceae</taxon>
        <taxon>Nitrincola</taxon>
    </lineage>
</organism>
<dbReference type="OrthoDB" id="9768183at2"/>
<feature type="domain" description="Ionotropic glutamate receptor C-terminal" evidence="7">
    <location>
        <begin position="41"/>
        <end position="262"/>
    </location>
</feature>
<dbReference type="GO" id="GO:0030313">
    <property type="term" value="C:cell envelope"/>
    <property type="evidence" value="ECO:0007669"/>
    <property type="project" value="UniProtKB-SubCell"/>
</dbReference>
<evidence type="ECO:0000259" key="6">
    <source>
        <dbReference type="SMART" id="SM00062"/>
    </source>
</evidence>
<keyword evidence="3 5" id="KW-0732">Signal</keyword>
<evidence type="ECO:0000313" key="8">
    <source>
        <dbReference type="EMBL" id="KDE38965.1"/>
    </source>
</evidence>
<dbReference type="SUPFAM" id="SSF53850">
    <property type="entry name" value="Periplasmic binding protein-like II"/>
    <property type="match status" value="1"/>
</dbReference>
<feature type="signal peptide" evidence="5">
    <location>
        <begin position="1"/>
        <end position="31"/>
    </location>
</feature>